<evidence type="ECO:0000256" key="2">
    <source>
        <dbReference type="SAM" id="Phobius"/>
    </source>
</evidence>
<dbReference type="RefSeq" id="XP_040739363.1">
    <property type="nucleotide sequence ID" value="XM_040883623.1"/>
</dbReference>
<dbReference type="EMBL" id="MCFD01000065">
    <property type="protein sequence ID" value="ORX64783.1"/>
    <property type="molecule type" value="Genomic_DNA"/>
</dbReference>
<protein>
    <submittedName>
        <fullName evidence="3">Uncharacterized protein</fullName>
    </submittedName>
</protein>
<keyword evidence="2" id="KW-0812">Transmembrane</keyword>
<dbReference type="AlphaFoldDB" id="A0A1Y1VUB8"/>
<keyword evidence="2" id="KW-0472">Membrane</keyword>
<evidence type="ECO:0000313" key="4">
    <source>
        <dbReference type="Proteomes" id="UP000193922"/>
    </source>
</evidence>
<name>A0A1Y1VUB8_9FUNG</name>
<evidence type="ECO:0000256" key="1">
    <source>
        <dbReference type="SAM" id="MobiDB-lite"/>
    </source>
</evidence>
<gene>
    <name evidence="3" type="ORF">DL89DRAFT_157353</name>
</gene>
<dbReference type="GeneID" id="63800271"/>
<sequence length="318" mass="34513">MHAVLITRCAQLAEGAPCKVALLLSFSLVCCSSVVFLRIRRPPLLCFIQTFCHPLSLIAIPTRARCIVRASATLFTGGWNGQTEKVQKSTTAAPSCSSANRVFFFSPFPFSFLHNTRKIRAVPAPLVQMRLLSSLKQQMAGSSSQGHSKQQSERRRNFPSIRVVTNSPPKATKVQTIRHDDDYLETRVAMGPVGTALEESLEAHREAGVYARTITSPKYEATAPSPLSPRPSTRKCAVNRRRAGTIGSIDSGSYLPSPTSTAANSISSAVGLLNTADMPDTVYQQLHSHPLTPISPNPQHLQSFPLAQLPPACVVLAR</sequence>
<keyword evidence="4" id="KW-1185">Reference proteome</keyword>
<feature type="region of interest" description="Disordered" evidence="1">
    <location>
        <begin position="138"/>
        <end position="165"/>
    </location>
</feature>
<proteinExistence type="predicted"/>
<keyword evidence="2" id="KW-1133">Transmembrane helix</keyword>
<feature type="transmembrane region" description="Helical" evidence="2">
    <location>
        <begin position="20"/>
        <end position="39"/>
    </location>
</feature>
<accession>A0A1Y1VUB8</accession>
<evidence type="ECO:0000313" key="3">
    <source>
        <dbReference type="EMBL" id="ORX64783.1"/>
    </source>
</evidence>
<comment type="caution">
    <text evidence="3">The sequence shown here is derived from an EMBL/GenBank/DDBJ whole genome shotgun (WGS) entry which is preliminary data.</text>
</comment>
<reference evidence="3 4" key="1">
    <citation type="submission" date="2016-07" db="EMBL/GenBank/DDBJ databases">
        <title>Pervasive Adenine N6-methylation of Active Genes in Fungi.</title>
        <authorList>
            <consortium name="DOE Joint Genome Institute"/>
            <person name="Mondo S.J."/>
            <person name="Dannebaum R.O."/>
            <person name="Kuo R.C."/>
            <person name="Labutti K."/>
            <person name="Haridas S."/>
            <person name="Kuo A."/>
            <person name="Salamov A."/>
            <person name="Ahrendt S.R."/>
            <person name="Lipzen A."/>
            <person name="Sullivan W."/>
            <person name="Andreopoulos W.B."/>
            <person name="Clum A."/>
            <person name="Lindquist E."/>
            <person name="Daum C."/>
            <person name="Ramamoorthy G.K."/>
            <person name="Gryganskyi A."/>
            <person name="Culley D."/>
            <person name="Magnuson J.K."/>
            <person name="James T.Y."/>
            <person name="O'Malley M.A."/>
            <person name="Stajich J.E."/>
            <person name="Spatafora J.W."/>
            <person name="Visel A."/>
            <person name="Grigoriev I.V."/>
        </authorList>
    </citation>
    <scope>NUCLEOTIDE SEQUENCE [LARGE SCALE GENOMIC DNA]</scope>
    <source>
        <strain evidence="3 4">ATCC 12442</strain>
    </source>
</reference>
<dbReference type="Proteomes" id="UP000193922">
    <property type="component" value="Unassembled WGS sequence"/>
</dbReference>
<organism evidence="3 4">
    <name type="scientific">Linderina pennispora</name>
    <dbReference type="NCBI Taxonomy" id="61395"/>
    <lineage>
        <taxon>Eukaryota</taxon>
        <taxon>Fungi</taxon>
        <taxon>Fungi incertae sedis</taxon>
        <taxon>Zoopagomycota</taxon>
        <taxon>Kickxellomycotina</taxon>
        <taxon>Kickxellomycetes</taxon>
        <taxon>Kickxellales</taxon>
        <taxon>Kickxellaceae</taxon>
        <taxon>Linderina</taxon>
    </lineage>
</organism>